<dbReference type="Gene3D" id="3.30.1360.40">
    <property type="match status" value="1"/>
</dbReference>
<evidence type="ECO:0000259" key="4">
    <source>
        <dbReference type="SMART" id="SM00796"/>
    </source>
</evidence>
<dbReference type="PANTHER" id="PTHR34698:SF2">
    <property type="entry name" value="5-OXOPROLINASE SUBUNIT B"/>
    <property type="match status" value="1"/>
</dbReference>
<evidence type="ECO:0000313" key="5">
    <source>
        <dbReference type="EMBL" id="GGR53215.1"/>
    </source>
</evidence>
<dbReference type="InterPro" id="IPR029000">
    <property type="entry name" value="Cyclophilin-like_dom_sf"/>
</dbReference>
<dbReference type="Gene3D" id="2.40.100.10">
    <property type="entry name" value="Cyclophilin-like"/>
    <property type="match status" value="1"/>
</dbReference>
<proteinExistence type="predicted"/>
<keyword evidence="6" id="KW-1185">Reference proteome</keyword>
<organism evidence="5 6">
    <name type="scientific">Deinococcus seoulensis</name>
    <dbReference type="NCBI Taxonomy" id="1837379"/>
    <lineage>
        <taxon>Bacteria</taxon>
        <taxon>Thermotogati</taxon>
        <taxon>Deinococcota</taxon>
        <taxon>Deinococci</taxon>
        <taxon>Deinococcales</taxon>
        <taxon>Deinococcaceae</taxon>
        <taxon>Deinococcus</taxon>
    </lineage>
</organism>
<evidence type="ECO:0000256" key="2">
    <source>
        <dbReference type="ARBA" id="ARBA00022801"/>
    </source>
</evidence>
<dbReference type="SUPFAM" id="SSF160467">
    <property type="entry name" value="PH0987 N-terminal domain-like"/>
    <property type="match status" value="1"/>
</dbReference>
<evidence type="ECO:0000256" key="3">
    <source>
        <dbReference type="ARBA" id="ARBA00022840"/>
    </source>
</evidence>
<sequence length="229" mass="23483">MGGVSGEMSGADFDSLVFTCLGDAALSVGTPRARALLADLRDTPLPGVLEVVPALAQLTVLFDPLQLDAAQLEAALRGRLAGLPERPAHEPAGAARTLVVPVVFGGAGGPDLEWCAAHAGLTVGAFVSALCAQTLEVAFLGFTPGFAFLTGLPPFLRMPRLDAPRAQVPAGSVALGGPWAGVYPSGTPGGWRIVGHTDLSLFDLSRPEPVPWRAGDRVQFRAVTAGGEG</sequence>
<keyword evidence="2" id="KW-0378">Hydrolase</keyword>
<reference evidence="6" key="1">
    <citation type="journal article" date="2019" name="Int. J. Syst. Evol. Microbiol.">
        <title>The Global Catalogue of Microorganisms (GCM) 10K type strain sequencing project: providing services to taxonomists for standard genome sequencing and annotation.</title>
        <authorList>
            <consortium name="The Broad Institute Genomics Platform"/>
            <consortium name="The Broad Institute Genome Sequencing Center for Infectious Disease"/>
            <person name="Wu L."/>
            <person name="Ma J."/>
        </authorList>
    </citation>
    <scope>NUCLEOTIDE SEQUENCE [LARGE SCALE GENOMIC DNA]</scope>
    <source>
        <strain evidence="6">JCM 31404</strain>
    </source>
</reference>
<dbReference type="Proteomes" id="UP000634308">
    <property type="component" value="Unassembled WGS sequence"/>
</dbReference>
<evidence type="ECO:0000256" key="1">
    <source>
        <dbReference type="ARBA" id="ARBA00022741"/>
    </source>
</evidence>
<comment type="caution">
    <text evidence="5">The sequence shown here is derived from an EMBL/GenBank/DDBJ whole genome shotgun (WGS) entry which is preliminary data.</text>
</comment>
<keyword evidence="1" id="KW-0547">Nucleotide-binding</keyword>
<feature type="domain" description="Carboxyltransferase" evidence="4">
    <location>
        <begin position="16"/>
        <end position="212"/>
    </location>
</feature>
<accession>A0ABQ2RSV1</accession>
<evidence type="ECO:0000313" key="6">
    <source>
        <dbReference type="Proteomes" id="UP000634308"/>
    </source>
</evidence>
<name>A0ABQ2RSV1_9DEIO</name>
<dbReference type="EMBL" id="BMQM01000006">
    <property type="protein sequence ID" value="GGR53215.1"/>
    <property type="molecule type" value="Genomic_DNA"/>
</dbReference>
<dbReference type="InterPro" id="IPR010016">
    <property type="entry name" value="PxpB"/>
</dbReference>
<gene>
    <name evidence="5" type="primary">ybgJ</name>
    <name evidence="5" type="ORF">GCM10008959_13420</name>
</gene>
<dbReference type="PANTHER" id="PTHR34698">
    <property type="entry name" value="5-OXOPROLINASE SUBUNIT B"/>
    <property type="match status" value="1"/>
</dbReference>
<keyword evidence="3" id="KW-0067">ATP-binding</keyword>
<dbReference type="InterPro" id="IPR003833">
    <property type="entry name" value="CT_C_D"/>
</dbReference>
<protein>
    <recommendedName>
        <fullName evidence="4">Carboxyltransferase domain-containing protein</fullName>
    </recommendedName>
</protein>
<dbReference type="Pfam" id="PF02682">
    <property type="entry name" value="CT_C_D"/>
    <property type="match status" value="1"/>
</dbReference>
<dbReference type="SMART" id="SM00796">
    <property type="entry name" value="AHS1"/>
    <property type="match status" value="1"/>
</dbReference>
<dbReference type="SUPFAM" id="SSF50891">
    <property type="entry name" value="Cyclophilin-like"/>
    <property type="match status" value="1"/>
</dbReference>